<dbReference type="GO" id="GO:0000049">
    <property type="term" value="F:tRNA binding"/>
    <property type="evidence" value="ECO:0007669"/>
    <property type="project" value="UniProtKB-UniRule"/>
</dbReference>
<dbReference type="InterPro" id="IPR051270">
    <property type="entry name" value="Tyrosine-tRNA_ligase_regulator"/>
</dbReference>
<accession>A0A6A4SB46</accession>
<evidence type="ECO:0000313" key="8">
    <source>
        <dbReference type="Proteomes" id="UP000438429"/>
    </source>
</evidence>
<feature type="region of interest" description="Disordered" evidence="5">
    <location>
        <begin position="23"/>
        <end position="64"/>
    </location>
</feature>
<comment type="caution">
    <text evidence="7">The sequence shown here is derived from an EMBL/GenBank/DDBJ whole genome shotgun (WGS) entry which is preliminary data.</text>
</comment>
<keyword evidence="3" id="KW-0648">Protein biosynthesis</keyword>
<dbReference type="InterPro" id="IPR002547">
    <property type="entry name" value="tRNA-bd_dom"/>
</dbReference>
<proteinExistence type="predicted"/>
<evidence type="ECO:0000256" key="3">
    <source>
        <dbReference type="ARBA" id="ARBA00022917"/>
    </source>
</evidence>
<organism evidence="7 8">
    <name type="scientific">Scophthalmus maximus</name>
    <name type="common">Turbot</name>
    <name type="synonym">Psetta maxima</name>
    <dbReference type="NCBI Taxonomy" id="52904"/>
    <lineage>
        <taxon>Eukaryota</taxon>
        <taxon>Metazoa</taxon>
        <taxon>Chordata</taxon>
        <taxon>Craniata</taxon>
        <taxon>Vertebrata</taxon>
        <taxon>Euteleostomi</taxon>
        <taxon>Actinopterygii</taxon>
        <taxon>Neopterygii</taxon>
        <taxon>Teleostei</taxon>
        <taxon>Neoteleostei</taxon>
        <taxon>Acanthomorphata</taxon>
        <taxon>Carangaria</taxon>
        <taxon>Pleuronectiformes</taxon>
        <taxon>Pleuronectoidei</taxon>
        <taxon>Scophthalmidae</taxon>
        <taxon>Scophthalmus</taxon>
    </lineage>
</organism>
<dbReference type="Proteomes" id="UP000438429">
    <property type="component" value="Unassembled WGS sequence"/>
</dbReference>
<evidence type="ECO:0000256" key="5">
    <source>
        <dbReference type="SAM" id="MobiDB-lite"/>
    </source>
</evidence>
<keyword evidence="2 4" id="KW-0694">RNA-binding</keyword>
<dbReference type="PANTHER" id="PTHR11586:SF42">
    <property type="entry name" value="AMINOACYL TRNA SYNTHASE COMPLEX-INTERACTING MULTIFUNCTIONAL PROTEIN 1"/>
    <property type="match status" value="1"/>
</dbReference>
<dbReference type="SUPFAM" id="SSF50249">
    <property type="entry name" value="Nucleic acid-binding proteins"/>
    <property type="match status" value="1"/>
</dbReference>
<dbReference type="PROSITE" id="PS50886">
    <property type="entry name" value="TRBD"/>
    <property type="match status" value="1"/>
</dbReference>
<dbReference type="AlphaFoldDB" id="A0A6A4SB46"/>
<sequence>MIDQLIIEEKLKLPTRDLSRFKRKRNSTSTGRWKRTADDGESSRLTTDAELSVSDRPTDNNKPATWTTTATCFIPEDRNHRLVTSLTSPAARLSRSLAAALLKLDPEDGEQILEYFRTHALLSREKALLQASVRDQRKLLVENGKLKKDIEQLRVQLHEKQRRRTAKALLSPAPPPPTLSPASATPASQPAPPTGAAVTTSPPPPSSASCERRERQGRRRRARPTSDALSLGAEPRLDVSRLDLRVGRVLSVRRHPLAETLSVQEVDVGENAPRTLRDGLAVLLCNVKACKLRGVVSQARILCCSASSSSSDDDDDDCIELLAPPTGSAPGDRVTFLNYPGDADRELQSKQRVWELLQPDLQVDCRGVANYKGCGFEVKGKGLCRAPSLANCIIR</sequence>
<evidence type="ECO:0000259" key="6">
    <source>
        <dbReference type="PROSITE" id="PS50886"/>
    </source>
</evidence>
<evidence type="ECO:0000313" key="7">
    <source>
        <dbReference type="EMBL" id="KAF0028910.1"/>
    </source>
</evidence>
<keyword evidence="1 4" id="KW-0820">tRNA-binding</keyword>
<evidence type="ECO:0000256" key="1">
    <source>
        <dbReference type="ARBA" id="ARBA00022555"/>
    </source>
</evidence>
<feature type="region of interest" description="Disordered" evidence="5">
    <location>
        <begin position="160"/>
        <end position="232"/>
    </location>
</feature>
<reference evidence="7 8" key="1">
    <citation type="submission" date="2019-06" db="EMBL/GenBank/DDBJ databases">
        <title>Draft genomes of female and male turbot (Scophthalmus maximus).</title>
        <authorList>
            <person name="Xu H."/>
            <person name="Xu X.-W."/>
            <person name="Shao C."/>
            <person name="Chen S."/>
        </authorList>
    </citation>
    <scope>NUCLEOTIDE SEQUENCE [LARGE SCALE GENOMIC DNA]</scope>
    <source>
        <strain evidence="7">Ysfricsl-2016a</strain>
        <tissue evidence="7">Blood</tissue>
    </source>
</reference>
<dbReference type="EMBL" id="VEVO01000016">
    <property type="protein sequence ID" value="KAF0028910.1"/>
    <property type="molecule type" value="Genomic_DNA"/>
</dbReference>
<gene>
    <name evidence="7" type="ORF">F2P81_018015</name>
</gene>
<dbReference type="InterPro" id="IPR012340">
    <property type="entry name" value="NA-bd_OB-fold"/>
</dbReference>
<name>A0A6A4SB46_SCOMX</name>
<dbReference type="GO" id="GO:0006412">
    <property type="term" value="P:translation"/>
    <property type="evidence" value="ECO:0007669"/>
    <property type="project" value="UniProtKB-KW"/>
</dbReference>
<evidence type="ECO:0000256" key="2">
    <source>
        <dbReference type="ARBA" id="ARBA00022884"/>
    </source>
</evidence>
<feature type="compositionally biased region" description="Low complexity" evidence="5">
    <location>
        <begin position="180"/>
        <end position="200"/>
    </location>
</feature>
<evidence type="ECO:0000256" key="4">
    <source>
        <dbReference type="PROSITE-ProRule" id="PRU00209"/>
    </source>
</evidence>
<feature type="domain" description="TRNA-binding" evidence="6">
    <location>
        <begin position="238"/>
        <end position="335"/>
    </location>
</feature>
<dbReference type="Gene3D" id="2.40.50.140">
    <property type="entry name" value="Nucleic acid-binding proteins"/>
    <property type="match status" value="1"/>
</dbReference>
<dbReference type="PANTHER" id="PTHR11586">
    <property type="entry name" value="TRNA-AMINOACYLATION COFACTOR ARC1 FAMILY MEMBER"/>
    <property type="match status" value="1"/>
</dbReference>
<protein>
    <recommendedName>
        <fullName evidence="6">tRNA-binding domain-containing protein</fullName>
    </recommendedName>
</protein>
<dbReference type="Pfam" id="PF01588">
    <property type="entry name" value="tRNA_bind"/>
    <property type="match status" value="1"/>
</dbReference>